<evidence type="ECO:0000256" key="4">
    <source>
        <dbReference type="ARBA" id="ARBA00022763"/>
    </source>
</evidence>
<feature type="domain" description="Helicase C-terminal" evidence="16">
    <location>
        <begin position="823"/>
        <end position="977"/>
    </location>
</feature>
<dbReference type="SUPFAM" id="SSF143517">
    <property type="entry name" value="TRCF domain-like"/>
    <property type="match status" value="1"/>
</dbReference>
<dbReference type="InterPro" id="IPR036101">
    <property type="entry name" value="CarD-like/TRCF_RID_sf"/>
</dbReference>
<dbReference type="CDD" id="cd17991">
    <property type="entry name" value="DEXHc_TRCF"/>
    <property type="match status" value="1"/>
</dbReference>
<keyword evidence="8 13" id="KW-0238">DNA-binding</keyword>
<evidence type="ECO:0000259" key="16">
    <source>
        <dbReference type="PROSITE" id="PS51194"/>
    </source>
</evidence>
<dbReference type="SMART" id="SM00487">
    <property type="entry name" value="DEXDc"/>
    <property type="match status" value="1"/>
</dbReference>
<dbReference type="Gene3D" id="3.40.50.300">
    <property type="entry name" value="P-loop containing nucleotide triphosphate hydrolases"/>
    <property type="match status" value="2"/>
</dbReference>
<dbReference type="SUPFAM" id="SSF141259">
    <property type="entry name" value="CarD-like"/>
    <property type="match status" value="1"/>
</dbReference>
<dbReference type="InterPro" id="IPR011545">
    <property type="entry name" value="DEAD/DEAH_box_helicase_dom"/>
</dbReference>
<evidence type="ECO:0000256" key="12">
    <source>
        <dbReference type="ARBA" id="ARBA00070128"/>
    </source>
</evidence>
<evidence type="ECO:0000256" key="8">
    <source>
        <dbReference type="ARBA" id="ARBA00023125"/>
    </source>
</evidence>
<dbReference type="Proteomes" id="UP000287361">
    <property type="component" value="Unassembled WGS sequence"/>
</dbReference>
<dbReference type="InterPro" id="IPR014001">
    <property type="entry name" value="Helicase_ATP-bd"/>
</dbReference>
<dbReference type="HAMAP" id="MF_00969">
    <property type="entry name" value="TRCF"/>
    <property type="match status" value="1"/>
</dbReference>
<dbReference type="GO" id="GO:0000716">
    <property type="term" value="P:transcription-coupled nucleotide-excision repair, DNA damage recognition"/>
    <property type="evidence" value="ECO:0007669"/>
    <property type="project" value="UniProtKB-UniRule"/>
</dbReference>
<dbReference type="GO" id="GO:0005524">
    <property type="term" value="F:ATP binding"/>
    <property type="evidence" value="ECO:0007669"/>
    <property type="project" value="UniProtKB-UniRule"/>
</dbReference>
<evidence type="ECO:0000256" key="14">
    <source>
        <dbReference type="SAM" id="Coils"/>
    </source>
</evidence>
<evidence type="ECO:0000256" key="11">
    <source>
        <dbReference type="ARBA" id="ARBA00061399"/>
    </source>
</evidence>
<keyword evidence="6" id="KW-0347">Helicase</keyword>
<keyword evidence="18" id="KW-1185">Reference proteome</keyword>
<dbReference type="InterPro" id="IPR041471">
    <property type="entry name" value="UvrB_inter"/>
</dbReference>
<dbReference type="Pfam" id="PF17757">
    <property type="entry name" value="UvrB_inter"/>
    <property type="match status" value="1"/>
</dbReference>
<dbReference type="Gene3D" id="3.40.50.11180">
    <property type="match status" value="1"/>
</dbReference>
<dbReference type="PANTHER" id="PTHR47964">
    <property type="entry name" value="ATP-DEPENDENT DNA HELICASE HOMOLOG RECG, CHLOROPLASTIC"/>
    <property type="match status" value="1"/>
</dbReference>
<evidence type="ECO:0000256" key="9">
    <source>
        <dbReference type="ARBA" id="ARBA00023204"/>
    </source>
</evidence>
<proteinExistence type="inferred from homology"/>
<dbReference type="EMBL" id="BHVZ01000001">
    <property type="protein sequence ID" value="GCB28935.1"/>
    <property type="molecule type" value="Genomic_DNA"/>
</dbReference>
<evidence type="ECO:0000256" key="13">
    <source>
        <dbReference type="HAMAP-Rule" id="MF_00969"/>
    </source>
</evidence>
<dbReference type="InterPro" id="IPR001650">
    <property type="entry name" value="Helicase_C-like"/>
</dbReference>
<dbReference type="InterPro" id="IPR037235">
    <property type="entry name" value="TRCF-like_C_D7"/>
</dbReference>
<evidence type="ECO:0000256" key="1">
    <source>
        <dbReference type="ARBA" id="ARBA00004496"/>
    </source>
</evidence>
<evidence type="ECO:0000256" key="10">
    <source>
        <dbReference type="ARBA" id="ARBA00061104"/>
    </source>
</evidence>
<dbReference type="EC" id="3.6.4.-" evidence="13"/>
<keyword evidence="14" id="KW-0175">Coiled coil</keyword>
<keyword evidence="2 13" id="KW-0963">Cytoplasm</keyword>
<dbReference type="GO" id="GO:0016787">
    <property type="term" value="F:hydrolase activity"/>
    <property type="evidence" value="ECO:0007669"/>
    <property type="project" value="UniProtKB-KW"/>
</dbReference>
<evidence type="ECO:0000256" key="2">
    <source>
        <dbReference type="ARBA" id="ARBA00022490"/>
    </source>
</evidence>
<dbReference type="InterPro" id="IPR004576">
    <property type="entry name" value="Mfd"/>
</dbReference>
<dbReference type="Pfam" id="PF02559">
    <property type="entry name" value="CarD_TRCF_RID"/>
    <property type="match status" value="1"/>
</dbReference>
<keyword evidence="5 13" id="KW-0378">Hydrolase</keyword>
<reference evidence="17 18" key="1">
    <citation type="submission" date="2018-10" db="EMBL/GenBank/DDBJ databases">
        <title>Draft Genome Sequence of Anaerotignum sp. KCTC 15736.</title>
        <authorList>
            <person name="Choi S.H."/>
            <person name="Kim J.S."/>
            <person name="Kang S.W."/>
            <person name="Lee J.S."/>
            <person name="Park S.H."/>
        </authorList>
    </citation>
    <scope>NUCLEOTIDE SEQUENCE [LARGE SCALE GENOMIC DNA]</scope>
    <source>
        <strain evidence="17 18">KCTC 15736</strain>
    </source>
</reference>
<dbReference type="PROSITE" id="PS51192">
    <property type="entry name" value="HELICASE_ATP_BIND_1"/>
    <property type="match status" value="1"/>
</dbReference>
<dbReference type="Pfam" id="PF03461">
    <property type="entry name" value="TRCF"/>
    <property type="match status" value="1"/>
</dbReference>
<dbReference type="InterPro" id="IPR003711">
    <property type="entry name" value="CarD-like/TRCF_RID"/>
</dbReference>
<comment type="caution">
    <text evidence="17">The sequence shown here is derived from an EMBL/GenBank/DDBJ whole genome shotgun (WGS) entry which is preliminary data.</text>
</comment>
<organism evidence="17 18">
    <name type="scientific">Anaerotignum faecicola</name>
    <dbReference type="NCBI Taxonomy" id="2358141"/>
    <lineage>
        <taxon>Bacteria</taxon>
        <taxon>Bacillati</taxon>
        <taxon>Bacillota</taxon>
        <taxon>Clostridia</taxon>
        <taxon>Lachnospirales</taxon>
        <taxon>Anaerotignaceae</taxon>
        <taxon>Anaerotignum</taxon>
    </lineage>
</organism>
<evidence type="ECO:0000313" key="17">
    <source>
        <dbReference type="EMBL" id="GCB28935.1"/>
    </source>
</evidence>
<dbReference type="NCBIfam" id="TIGR00580">
    <property type="entry name" value="mfd"/>
    <property type="match status" value="1"/>
</dbReference>
<dbReference type="FunFam" id="3.40.50.300:FF:000546">
    <property type="entry name" value="Transcription-repair-coupling factor"/>
    <property type="match status" value="1"/>
</dbReference>
<dbReference type="InterPro" id="IPR005118">
    <property type="entry name" value="TRCF_C"/>
</dbReference>
<feature type="coiled-coil region" evidence="14">
    <location>
        <begin position="235"/>
        <end position="278"/>
    </location>
</feature>
<evidence type="ECO:0000259" key="15">
    <source>
        <dbReference type="PROSITE" id="PS51192"/>
    </source>
</evidence>
<feature type="domain" description="Helicase ATP-binding" evidence="15">
    <location>
        <begin position="641"/>
        <end position="802"/>
    </location>
</feature>
<dbReference type="SUPFAM" id="SSF52540">
    <property type="entry name" value="P-loop containing nucleoside triphosphate hydrolases"/>
    <property type="match status" value="3"/>
</dbReference>
<name>A0A401LC24_9FIRM</name>
<evidence type="ECO:0000256" key="6">
    <source>
        <dbReference type="ARBA" id="ARBA00022806"/>
    </source>
</evidence>
<evidence type="ECO:0000256" key="5">
    <source>
        <dbReference type="ARBA" id="ARBA00022801"/>
    </source>
</evidence>
<keyword evidence="9 13" id="KW-0234">DNA repair</keyword>
<dbReference type="GO" id="GO:0003678">
    <property type="term" value="F:DNA helicase activity"/>
    <property type="evidence" value="ECO:0007669"/>
    <property type="project" value="TreeGrafter"/>
</dbReference>
<sequence length="1168" mass="133364">MKALTAPLTELGSFQQILEGIAKGNTPVFATGVIDAAKNHLAYSLQAETKRPLFLLTYSELRAKEILEDLTFFTKDCAYYPAKDILFYSADVHSMEMNRQRFLVLERLLKGETPIIVASAEALLDKYPPKEIFASFRLTLRTGEIVEIAELTRKLVRMGYERTELVESPGQFSLRGGILDIWSLTAEDAVRIEFWDDEIDSIRSMDAQSQRSVEKLEEASIFPLREMVYTEEQAVSAAERIEQEYRKVLKNLEQKGEAENAERLREHIGEDAERLRAEKTLPALGAYADYFYENPVSLLSYLREDTLLVFDEPERIREHMDILTEEYRESVKGRIAQGYLLPGQSNMLYDYTEILRQAEGFAELLLAGLNRKTVDFHPKTMVNLSVRSTPSFQQRADLFCEELEYLKKNHFRTLILAGSGTRAQRMAKELQEMGLEAVYIDSLEKEVPKGAVWVARGTLSKGFRYDYIDFAVFCDSELFGGKEKKKRKKRRKNGAAIESFTDLHIGDYVVHDNHGIGVFRGLEKISVEGVQKDYMKISYRDGGSLFVPVNQMDMVQKYIGTGSAAPKLNKLGGQDWAKAKAKARKAVQIMAEDLVALYAKRAAAQGFVYGADTVWQQEFEESFPYEETDDQLNAIEDVKKDMESSKVMDRLICGDVGYGKTEVAIRAAFKAAQEGKQVAFLVPTTILAQQHYNTFTQRMTGYPVHIELLSRFRTPKQQKESLQNIEKGYSEILIGTHRILSKDVKFKNLGLIIVDEEQRFGVAHKEKLKALKENVDVLTLSATPIPRTLHMSLAGIRDMSLLEEPPQERHPVQTYVMENNPEFIREAIHREISRGGQVYYLYNRVESISEEAFRVQRLVPDANVTYAHGQMSERELERIMGDFISGEIDVLVCTTIIETGMDISNANTIIIQDADRMGLSQLYQLRGRVGRSNRIAYAYLMYKRDKMLREAAEKRLQTIREFTEFGSGFKIAMRDLEIRGAGNLLGAEQHGHMEAVGYDMYCRLLEEEVQNLKGDAPKEEKFETSIDLNISAFIPDFYIKNQEQRMELYKKIAGIRTMEEYYDMQEELEDRYGDLPKSVQLLLEVVLVKAEAHEMGIRAISQKHGNLLLEFQPQPNIDPQKLMQLLAKEKGKYLFTAGANPYLTIKPARGEGEKPLELIKKCFEALKD</sequence>
<comment type="similarity">
    <text evidence="11 13">In the C-terminal section; belongs to the helicase family. RecG subfamily.</text>
</comment>
<keyword evidence="7 13" id="KW-0067">ATP-binding</keyword>
<comment type="subcellular location">
    <subcellularLocation>
        <location evidence="1 13">Cytoplasm</location>
    </subcellularLocation>
</comment>
<keyword evidence="3 13" id="KW-0547">Nucleotide-binding</keyword>
<dbReference type="SMART" id="SM01058">
    <property type="entry name" value="CarD_TRCF"/>
    <property type="match status" value="1"/>
</dbReference>
<dbReference type="PANTHER" id="PTHR47964:SF1">
    <property type="entry name" value="ATP-DEPENDENT DNA HELICASE HOMOLOG RECG, CHLOROPLASTIC"/>
    <property type="match status" value="1"/>
</dbReference>
<comment type="function">
    <text evidence="13">Couples transcription and DNA repair by recognizing RNA polymerase (RNAP) stalled at DNA lesions. Mediates ATP-dependent release of RNAP and its truncated transcript from the DNA, and recruitment of nucleotide excision repair machinery to the damaged site.</text>
</comment>
<evidence type="ECO:0000256" key="7">
    <source>
        <dbReference type="ARBA" id="ARBA00022840"/>
    </source>
</evidence>
<dbReference type="Gene3D" id="3.90.1150.50">
    <property type="entry name" value="Transcription-repair-coupling factor, D7 domain"/>
    <property type="match status" value="1"/>
</dbReference>
<keyword evidence="4 13" id="KW-0227">DNA damage</keyword>
<dbReference type="AlphaFoldDB" id="A0A401LC24"/>
<dbReference type="InterPro" id="IPR047112">
    <property type="entry name" value="RecG/Mfd"/>
</dbReference>
<dbReference type="Gene3D" id="2.40.10.170">
    <property type="match status" value="1"/>
</dbReference>
<evidence type="ECO:0000313" key="18">
    <source>
        <dbReference type="Proteomes" id="UP000287361"/>
    </source>
</evidence>
<dbReference type="SMART" id="SM00490">
    <property type="entry name" value="HELICc"/>
    <property type="match status" value="1"/>
</dbReference>
<dbReference type="Gene3D" id="3.30.2060.10">
    <property type="entry name" value="Penicillin-binding protein 1b domain"/>
    <property type="match status" value="1"/>
</dbReference>
<dbReference type="PROSITE" id="PS51194">
    <property type="entry name" value="HELICASE_CTER"/>
    <property type="match status" value="1"/>
</dbReference>
<dbReference type="SMART" id="SM00982">
    <property type="entry name" value="TRCF"/>
    <property type="match status" value="1"/>
</dbReference>
<dbReference type="OrthoDB" id="9804325at2"/>
<gene>
    <name evidence="13 17" type="primary">mfd</name>
    <name evidence="17" type="ORF">KGMB03357_05960</name>
</gene>
<dbReference type="Pfam" id="PF00270">
    <property type="entry name" value="DEAD"/>
    <property type="match status" value="1"/>
</dbReference>
<protein>
    <recommendedName>
        <fullName evidence="12 13">Transcription-repair-coupling factor</fullName>
        <shortName evidence="13">TRCF</shortName>
        <ecNumber evidence="13">3.6.4.-</ecNumber>
    </recommendedName>
</protein>
<dbReference type="GO" id="GO:0005737">
    <property type="term" value="C:cytoplasm"/>
    <property type="evidence" value="ECO:0007669"/>
    <property type="project" value="UniProtKB-SubCell"/>
</dbReference>
<comment type="similarity">
    <text evidence="10 13">In the N-terminal section; belongs to the UvrB family.</text>
</comment>
<dbReference type="GO" id="GO:0006355">
    <property type="term" value="P:regulation of DNA-templated transcription"/>
    <property type="evidence" value="ECO:0007669"/>
    <property type="project" value="UniProtKB-UniRule"/>
</dbReference>
<dbReference type="GO" id="GO:0003684">
    <property type="term" value="F:damaged DNA binding"/>
    <property type="evidence" value="ECO:0007669"/>
    <property type="project" value="InterPro"/>
</dbReference>
<accession>A0A401LC24</accession>
<dbReference type="Pfam" id="PF00271">
    <property type="entry name" value="Helicase_C"/>
    <property type="match status" value="1"/>
</dbReference>
<evidence type="ECO:0000256" key="3">
    <source>
        <dbReference type="ARBA" id="ARBA00022741"/>
    </source>
</evidence>
<dbReference type="InterPro" id="IPR027417">
    <property type="entry name" value="P-loop_NTPase"/>
</dbReference>